<keyword evidence="3 6" id="KW-0479">Metal-binding</keyword>
<dbReference type="Pfam" id="PF04055">
    <property type="entry name" value="Radical_SAM"/>
    <property type="match status" value="1"/>
</dbReference>
<dbReference type="PANTHER" id="PTHR30352:SF5">
    <property type="entry name" value="PYRUVATE FORMATE-LYASE 1-ACTIVATING ENZYME"/>
    <property type="match status" value="1"/>
</dbReference>
<dbReference type="InterPro" id="IPR016431">
    <property type="entry name" value="Pyrv-formate_lyase-activ_prd"/>
</dbReference>
<dbReference type="GO" id="GO:0051539">
    <property type="term" value="F:4 iron, 4 sulfur cluster binding"/>
    <property type="evidence" value="ECO:0007669"/>
    <property type="project" value="UniProtKB-KW"/>
</dbReference>
<evidence type="ECO:0000313" key="8">
    <source>
        <dbReference type="EMBL" id="GIH11059.1"/>
    </source>
</evidence>
<accession>A0A8J3QJU2</accession>
<dbReference type="SUPFAM" id="SSF102114">
    <property type="entry name" value="Radical SAM enzymes"/>
    <property type="match status" value="1"/>
</dbReference>
<dbReference type="CDD" id="cd01335">
    <property type="entry name" value="Radical_SAM"/>
    <property type="match status" value="1"/>
</dbReference>
<comment type="cofactor">
    <cofactor evidence="6">
        <name>[4Fe-4S] cluster</name>
        <dbReference type="ChEBI" id="CHEBI:49883"/>
    </cofactor>
    <text evidence="6">Binds 1 [4Fe-4S] cluster. The cluster is coordinated with 3 cysteines and an exchangeable S-adenosyl-L-methionine.</text>
</comment>
<dbReference type="SFLD" id="SFLDG01101">
    <property type="entry name" value="Uncharacterised_Radical_SAM_Su"/>
    <property type="match status" value="1"/>
</dbReference>
<dbReference type="SFLD" id="SFLDS00029">
    <property type="entry name" value="Radical_SAM"/>
    <property type="match status" value="1"/>
</dbReference>
<dbReference type="Proteomes" id="UP000612899">
    <property type="component" value="Unassembled WGS sequence"/>
</dbReference>
<dbReference type="EMBL" id="BONY01000117">
    <property type="protein sequence ID" value="GIH11059.1"/>
    <property type="molecule type" value="Genomic_DNA"/>
</dbReference>
<keyword evidence="9" id="KW-1185">Reference proteome</keyword>
<dbReference type="InterPro" id="IPR007197">
    <property type="entry name" value="rSAM"/>
</dbReference>
<evidence type="ECO:0000256" key="4">
    <source>
        <dbReference type="ARBA" id="ARBA00023004"/>
    </source>
</evidence>
<organism evidence="8 9">
    <name type="scientific">Rhizocola hellebori</name>
    <dbReference type="NCBI Taxonomy" id="1392758"/>
    <lineage>
        <taxon>Bacteria</taxon>
        <taxon>Bacillati</taxon>
        <taxon>Actinomycetota</taxon>
        <taxon>Actinomycetes</taxon>
        <taxon>Micromonosporales</taxon>
        <taxon>Micromonosporaceae</taxon>
        <taxon>Rhizocola</taxon>
    </lineage>
</organism>
<feature type="binding site" evidence="6">
    <location>
        <position position="46"/>
    </location>
    <ligand>
        <name>[4Fe-4S] cluster</name>
        <dbReference type="ChEBI" id="CHEBI:49883"/>
        <note>4Fe-4S-S-AdoMet</note>
    </ligand>
</feature>
<name>A0A8J3QJU2_9ACTN</name>
<evidence type="ECO:0000313" key="9">
    <source>
        <dbReference type="Proteomes" id="UP000612899"/>
    </source>
</evidence>
<dbReference type="PROSITE" id="PS51918">
    <property type="entry name" value="RADICAL_SAM"/>
    <property type="match status" value="1"/>
</dbReference>
<dbReference type="InterPro" id="IPR027596">
    <property type="entry name" value="AmmeMemoSam_rS"/>
</dbReference>
<dbReference type="InterPro" id="IPR006638">
    <property type="entry name" value="Elp3/MiaA/NifB-like_rSAM"/>
</dbReference>
<evidence type="ECO:0000256" key="2">
    <source>
        <dbReference type="ARBA" id="ARBA00022691"/>
    </source>
</evidence>
<evidence type="ECO:0000256" key="3">
    <source>
        <dbReference type="ARBA" id="ARBA00022723"/>
    </source>
</evidence>
<reference evidence="8" key="1">
    <citation type="submission" date="2021-01" db="EMBL/GenBank/DDBJ databases">
        <title>Whole genome shotgun sequence of Rhizocola hellebori NBRC 109834.</title>
        <authorList>
            <person name="Komaki H."/>
            <person name="Tamura T."/>
        </authorList>
    </citation>
    <scope>NUCLEOTIDE SEQUENCE</scope>
    <source>
        <strain evidence="8">NBRC 109834</strain>
    </source>
</reference>
<dbReference type="InterPro" id="IPR034457">
    <property type="entry name" value="Organic_radical-activating"/>
</dbReference>
<dbReference type="GO" id="GO:0003824">
    <property type="term" value="F:catalytic activity"/>
    <property type="evidence" value="ECO:0007669"/>
    <property type="project" value="InterPro"/>
</dbReference>
<comment type="caution">
    <text evidence="8">The sequence shown here is derived from an EMBL/GenBank/DDBJ whole genome shotgun (WGS) entry which is preliminary data.</text>
</comment>
<gene>
    <name evidence="8" type="ORF">Rhe02_91260</name>
</gene>
<evidence type="ECO:0000256" key="1">
    <source>
        <dbReference type="ARBA" id="ARBA00022485"/>
    </source>
</evidence>
<protein>
    <submittedName>
        <fullName evidence="8">AmmeMemoRadiSam system radical SAM enzyme</fullName>
    </submittedName>
</protein>
<evidence type="ECO:0000256" key="5">
    <source>
        <dbReference type="ARBA" id="ARBA00023014"/>
    </source>
</evidence>
<dbReference type="SMART" id="SM00729">
    <property type="entry name" value="Elp3"/>
    <property type="match status" value="1"/>
</dbReference>
<keyword evidence="4 6" id="KW-0408">Iron</keyword>
<dbReference type="InterPro" id="IPR058240">
    <property type="entry name" value="rSAM_sf"/>
</dbReference>
<feature type="domain" description="Radical SAM core" evidence="7">
    <location>
        <begin position="31"/>
        <end position="252"/>
    </location>
</feature>
<dbReference type="PIRSF" id="PIRSF004869">
    <property type="entry name" value="PflX_prd"/>
    <property type="match status" value="1"/>
</dbReference>
<sequence length="301" mass="32531">MRRRNGAALETATFATAVQHIDAVERKPLYHWRPGSRLLTLAAPGCSLRCGYCINYRLSQFGRSGGEEWTGQPADPASIIELAAENGCAIGFSYTEPSLAIELTLALAGLGGPRGIPVLWKSNGFMTPEAVAMVAPVVRAMNIDVKASDDRAHRKLTGGALTPVFETIAALRAQGVWIEISTPLIPGTSDSPEQLATIAHTLADIDAAMPWHLLRFTPTFQMAGRSNPSLPADLAQAREIGLRAGLKFVYIERALGADGRDTRCPGCRQTVVERGIWSTETVHLSGGRCPHCEYRLEGVWE</sequence>
<keyword evidence="2 6" id="KW-0949">S-adenosyl-L-methionine</keyword>
<proteinExistence type="predicted"/>
<evidence type="ECO:0000259" key="7">
    <source>
        <dbReference type="PROSITE" id="PS51918"/>
    </source>
</evidence>
<feature type="binding site" evidence="6">
    <location>
        <position position="53"/>
    </location>
    <ligand>
        <name>[4Fe-4S] cluster</name>
        <dbReference type="ChEBI" id="CHEBI:49883"/>
        <note>4Fe-4S-S-AdoMet</note>
    </ligand>
</feature>
<dbReference type="AlphaFoldDB" id="A0A8J3QJU2"/>
<dbReference type="Gene3D" id="3.20.20.70">
    <property type="entry name" value="Aldolase class I"/>
    <property type="match status" value="1"/>
</dbReference>
<keyword evidence="1" id="KW-0004">4Fe-4S</keyword>
<feature type="binding site" evidence="6">
    <location>
        <position position="50"/>
    </location>
    <ligand>
        <name>[4Fe-4S] cluster</name>
        <dbReference type="ChEBI" id="CHEBI:49883"/>
        <note>4Fe-4S-S-AdoMet</note>
    </ligand>
</feature>
<keyword evidence="5 6" id="KW-0411">Iron-sulfur</keyword>
<dbReference type="GO" id="GO:0046872">
    <property type="term" value="F:metal ion binding"/>
    <property type="evidence" value="ECO:0007669"/>
    <property type="project" value="UniProtKB-KW"/>
</dbReference>
<dbReference type="InterPro" id="IPR013785">
    <property type="entry name" value="Aldolase_TIM"/>
</dbReference>
<dbReference type="PANTHER" id="PTHR30352">
    <property type="entry name" value="PYRUVATE FORMATE-LYASE-ACTIVATING ENZYME"/>
    <property type="match status" value="1"/>
</dbReference>
<evidence type="ECO:0000256" key="6">
    <source>
        <dbReference type="PIRSR" id="PIRSR004869-50"/>
    </source>
</evidence>